<evidence type="ECO:0000259" key="1">
    <source>
        <dbReference type="Pfam" id="PF04324"/>
    </source>
</evidence>
<dbReference type="AlphaFoldDB" id="A0A9X2U318"/>
<evidence type="ECO:0000313" key="4">
    <source>
        <dbReference type="Proteomes" id="UP001155034"/>
    </source>
</evidence>
<reference evidence="2" key="1">
    <citation type="submission" date="2022-08" db="EMBL/GenBank/DDBJ databases">
        <title>Genomic Encyclopedia of Type Strains, Phase V (KMG-V): Genome sequencing to study the core and pangenomes of soil and plant-associated prokaryotes.</title>
        <authorList>
            <person name="Whitman W."/>
        </authorList>
    </citation>
    <scope>NUCLEOTIDE SEQUENCE</scope>
    <source>
        <strain evidence="2">SP2016B</strain>
        <strain evidence="3">SP3012</strain>
    </source>
</reference>
<dbReference type="InterPro" id="IPR041854">
    <property type="entry name" value="BFD-like_2Fe2S-bd_dom_sf"/>
</dbReference>
<accession>A0A9X2U318</accession>
<dbReference type="Pfam" id="PF04324">
    <property type="entry name" value="Fer2_BFD"/>
    <property type="match status" value="1"/>
</dbReference>
<sequence length="70" mass="7874">MTIDRCYCYEQTFAALKAVAEDTGADSIGELQAHVTFGENCQLCHPYVRRMLETGQTVFHEVIEEDGDTD</sequence>
<dbReference type="Gene3D" id="1.10.10.1100">
    <property type="entry name" value="BFD-like [2Fe-2S]-binding domain"/>
    <property type="match status" value="1"/>
</dbReference>
<evidence type="ECO:0000313" key="3">
    <source>
        <dbReference type="EMBL" id="MCS4037338.1"/>
    </source>
</evidence>
<dbReference type="InterPro" id="IPR007419">
    <property type="entry name" value="BFD-like_2Fe2S-bd_dom"/>
</dbReference>
<dbReference type="RefSeq" id="WP_103017012.1">
    <property type="nucleotide sequence ID" value="NZ_CALTRV010000013.1"/>
</dbReference>
<gene>
    <name evidence="2" type="ORF">GGP82_001510</name>
    <name evidence="3" type="ORF">GGQ01_002418</name>
</gene>
<feature type="domain" description="BFD-like [2Fe-2S]-binding" evidence="1">
    <location>
        <begin position="6"/>
        <end position="53"/>
    </location>
</feature>
<protein>
    <submittedName>
        <fullName evidence="2">Bacterioferritin-associated ferredoxin</fullName>
    </submittedName>
</protein>
<dbReference type="Proteomes" id="UP001155034">
    <property type="component" value="Unassembled WGS sequence"/>
</dbReference>
<dbReference type="EMBL" id="JANTYZ010000003">
    <property type="protein sequence ID" value="MCS3864961.1"/>
    <property type="molecule type" value="Genomic_DNA"/>
</dbReference>
<dbReference type="EMBL" id="JANUBF010000017">
    <property type="protein sequence ID" value="MCS4037338.1"/>
    <property type="molecule type" value="Genomic_DNA"/>
</dbReference>
<evidence type="ECO:0000313" key="2">
    <source>
        <dbReference type="EMBL" id="MCS3864961.1"/>
    </source>
</evidence>
<name>A0A9X2U318_9BACT</name>
<organism evidence="2 4">
    <name type="scientific">Salinibacter ruber</name>
    <dbReference type="NCBI Taxonomy" id="146919"/>
    <lineage>
        <taxon>Bacteria</taxon>
        <taxon>Pseudomonadati</taxon>
        <taxon>Rhodothermota</taxon>
        <taxon>Rhodothermia</taxon>
        <taxon>Rhodothermales</taxon>
        <taxon>Salinibacteraceae</taxon>
        <taxon>Salinibacter</taxon>
    </lineage>
</organism>
<comment type="caution">
    <text evidence="2">The sequence shown here is derived from an EMBL/GenBank/DDBJ whole genome shotgun (WGS) entry which is preliminary data.</text>
</comment>
<dbReference type="Proteomes" id="UP001155040">
    <property type="component" value="Unassembled WGS sequence"/>
</dbReference>
<proteinExistence type="predicted"/>